<comment type="caution">
    <text evidence="1">The sequence shown here is derived from an EMBL/GenBank/DDBJ whole genome shotgun (WGS) entry which is preliminary data.</text>
</comment>
<reference evidence="1 2" key="1">
    <citation type="submission" date="2019-03" db="EMBL/GenBank/DDBJ databases">
        <title>First draft genome of Liparis tanakae, snailfish: a comprehensive survey of snailfish specific genes.</title>
        <authorList>
            <person name="Kim W."/>
            <person name="Song I."/>
            <person name="Jeong J.-H."/>
            <person name="Kim D."/>
            <person name="Kim S."/>
            <person name="Ryu S."/>
            <person name="Song J.Y."/>
            <person name="Lee S.K."/>
        </authorList>
    </citation>
    <scope>NUCLEOTIDE SEQUENCE [LARGE SCALE GENOMIC DNA]</scope>
    <source>
        <tissue evidence="1">Muscle</tissue>
    </source>
</reference>
<evidence type="ECO:0000313" key="2">
    <source>
        <dbReference type="Proteomes" id="UP000314294"/>
    </source>
</evidence>
<name>A0A4Z2J722_9TELE</name>
<dbReference type="AlphaFoldDB" id="A0A4Z2J722"/>
<sequence>MEDFPEVFPCLSRALEVSVAEAIVTRADVMKFKAEPLDLFKSYYQRRKKTITLIQREKTHLNDLEKRSEQGRRTSLPFSLLDNHGCLTASGPISFSSLFVYMFPSIPYTAELSRFGANSQRDAF</sequence>
<organism evidence="1 2">
    <name type="scientific">Liparis tanakae</name>
    <name type="common">Tanaka's snailfish</name>
    <dbReference type="NCBI Taxonomy" id="230148"/>
    <lineage>
        <taxon>Eukaryota</taxon>
        <taxon>Metazoa</taxon>
        <taxon>Chordata</taxon>
        <taxon>Craniata</taxon>
        <taxon>Vertebrata</taxon>
        <taxon>Euteleostomi</taxon>
        <taxon>Actinopterygii</taxon>
        <taxon>Neopterygii</taxon>
        <taxon>Teleostei</taxon>
        <taxon>Neoteleostei</taxon>
        <taxon>Acanthomorphata</taxon>
        <taxon>Eupercaria</taxon>
        <taxon>Perciformes</taxon>
        <taxon>Cottioidei</taxon>
        <taxon>Cottales</taxon>
        <taxon>Liparidae</taxon>
        <taxon>Liparis</taxon>
    </lineage>
</organism>
<dbReference type="Proteomes" id="UP000314294">
    <property type="component" value="Unassembled WGS sequence"/>
</dbReference>
<dbReference type="EMBL" id="SRLO01000019">
    <property type="protein sequence ID" value="TNN85827.1"/>
    <property type="molecule type" value="Genomic_DNA"/>
</dbReference>
<accession>A0A4Z2J722</accession>
<keyword evidence="2" id="KW-1185">Reference proteome</keyword>
<evidence type="ECO:0000313" key="1">
    <source>
        <dbReference type="EMBL" id="TNN85827.1"/>
    </source>
</evidence>
<gene>
    <name evidence="1" type="ORF">EYF80_004074</name>
</gene>
<protein>
    <submittedName>
        <fullName evidence="1">Uncharacterized protein</fullName>
    </submittedName>
</protein>
<proteinExistence type="predicted"/>